<protein>
    <recommendedName>
        <fullName evidence="1">LTD domain-containing protein</fullName>
    </recommendedName>
</protein>
<reference evidence="2" key="1">
    <citation type="journal article" date="2020" name="mSystems">
        <title>Genome- and Community-Level Interaction Insights into Carbon Utilization and Element Cycling Functions of Hydrothermarchaeota in Hydrothermal Sediment.</title>
        <authorList>
            <person name="Zhou Z."/>
            <person name="Liu Y."/>
            <person name="Xu W."/>
            <person name="Pan J."/>
            <person name="Luo Z.H."/>
            <person name="Li M."/>
        </authorList>
    </citation>
    <scope>NUCLEOTIDE SEQUENCE [LARGE SCALE GENOMIC DNA]</scope>
    <source>
        <strain evidence="2">SpSt-876</strain>
    </source>
</reference>
<evidence type="ECO:0000313" key="2">
    <source>
        <dbReference type="EMBL" id="HHS51457.1"/>
    </source>
</evidence>
<dbReference type="Gene3D" id="2.60.40.4070">
    <property type="match status" value="1"/>
</dbReference>
<dbReference type="PROSITE" id="PS51841">
    <property type="entry name" value="LTD"/>
    <property type="match status" value="1"/>
</dbReference>
<dbReference type="SUPFAM" id="SSF74853">
    <property type="entry name" value="Lamin A/C globular tail domain"/>
    <property type="match status" value="1"/>
</dbReference>
<dbReference type="InterPro" id="IPR001322">
    <property type="entry name" value="Lamin_tail_dom"/>
</dbReference>
<dbReference type="AlphaFoldDB" id="A0A7C6E9L4"/>
<dbReference type="EMBL" id="DTLI01000025">
    <property type="protein sequence ID" value="HHS51457.1"/>
    <property type="molecule type" value="Genomic_DNA"/>
</dbReference>
<comment type="caution">
    <text evidence="2">The sequence shown here is derived from an EMBL/GenBank/DDBJ whole genome shotgun (WGS) entry which is preliminary data.</text>
</comment>
<dbReference type="Pfam" id="PF00932">
    <property type="entry name" value="LTD"/>
    <property type="match status" value="1"/>
</dbReference>
<dbReference type="InterPro" id="IPR036415">
    <property type="entry name" value="Lamin_tail_dom_sf"/>
</dbReference>
<proteinExistence type="predicted"/>
<name>A0A7C6E9L4_UNCW3</name>
<gene>
    <name evidence="2" type="ORF">ENW73_01125</name>
</gene>
<organism evidence="2">
    <name type="scientific">candidate division WOR-3 bacterium</name>
    <dbReference type="NCBI Taxonomy" id="2052148"/>
    <lineage>
        <taxon>Bacteria</taxon>
        <taxon>Bacteria division WOR-3</taxon>
    </lineage>
</organism>
<sequence length="423" mass="47658">MTFFLLVFSLFNSRVVINEVMANPKGSTGPGTPEDRNEFVELYNVSDETINLAGWRITDLDAIDSIVAWTDTVLLVKYPDVIINSTNLPPHAFALILDPEYTTTGIGGYELPYAIPANTLILTVGNTTIGNELQNNDPLLFYSPDCAETTSFGTPLDTIDSFPYSAGDGKSWERVSPTAFDQKDNWRISIDGFGSTPGQKNSIISYKDLALYNFYPLPNQTDSASITLVINVYNKGYQAAQDWQVVIYNDLNFNHREDRGERLFLLFGNLLKPQTDTTFLVNWPSPVSGNNEVWAVLSYEQDQDSTNNQMMTYVYKAGAQDFLKFITNRFSPDQDGYEDTLYIRYEVPAVGGKLNITLFDLRGNEIKTLIQSKIKEKTGMVYWDGKSKFGTKVATGIYLIKLEYKIGSRIYEQKKSVILAKKR</sequence>
<accession>A0A7C6E9L4</accession>
<evidence type="ECO:0000259" key="1">
    <source>
        <dbReference type="PROSITE" id="PS51841"/>
    </source>
</evidence>
<dbReference type="Pfam" id="PF13585">
    <property type="entry name" value="CHU_C"/>
    <property type="match status" value="1"/>
</dbReference>
<feature type="domain" description="LTD" evidence="1">
    <location>
        <begin position="7"/>
        <end position="184"/>
    </location>
</feature>